<evidence type="ECO:0000256" key="2">
    <source>
        <dbReference type="ARBA" id="ARBA00022692"/>
    </source>
</evidence>
<keyword evidence="2 5" id="KW-0812">Transmembrane</keyword>
<comment type="caution">
    <text evidence="6">The sequence shown here is derived from an EMBL/GenBank/DDBJ whole genome shotgun (WGS) entry which is preliminary data.</text>
</comment>
<feature type="transmembrane region" description="Helical" evidence="5">
    <location>
        <begin position="67"/>
        <end position="88"/>
    </location>
</feature>
<dbReference type="SUPFAM" id="SSF161084">
    <property type="entry name" value="MAPEG domain-like"/>
    <property type="match status" value="1"/>
</dbReference>
<keyword evidence="7" id="KW-1185">Reference proteome</keyword>
<keyword evidence="3 5" id="KW-1133">Transmembrane helix</keyword>
<evidence type="ECO:0000256" key="5">
    <source>
        <dbReference type="SAM" id="Phobius"/>
    </source>
</evidence>
<evidence type="ECO:0000256" key="3">
    <source>
        <dbReference type="ARBA" id="ARBA00022989"/>
    </source>
</evidence>
<evidence type="ECO:0000313" key="7">
    <source>
        <dbReference type="Proteomes" id="UP001209257"/>
    </source>
</evidence>
<protein>
    <submittedName>
        <fullName evidence="6">MAPEG family protein</fullName>
    </submittedName>
</protein>
<dbReference type="RefSeq" id="WP_262992396.1">
    <property type="nucleotide sequence ID" value="NZ_JAOTJC010000005.1"/>
</dbReference>
<proteinExistence type="predicted"/>
<dbReference type="EMBL" id="JAOTJC010000005">
    <property type="protein sequence ID" value="MCU7553691.1"/>
    <property type="molecule type" value="Genomic_DNA"/>
</dbReference>
<evidence type="ECO:0000313" key="6">
    <source>
        <dbReference type="EMBL" id="MCU7553691.1"/>
    </source>
</evidence>
<accession>A0ABT2VN79</accession>
<dbReference type="InterPro" id="IPR023352">
    <property type="entry name" value="MAPEG-like_dom_sf"/>
</dbReference>
<feature type="transmembrane region" description="Helical" evidence="5">
    <location>
        <begin position="34"/>
        <end position="55"/>
    </location>
</feature>
<keyword evidence="4 5" id="KW-0472">Membrane</keyword>
<evidence type="ECO:0000256" key="4">
    <source>
        <dbReference type="ARBA" id="ARBA00023136"/>
    </source>
</evidence>
<comment type="subcellular location">
    <subcellularLocation>
        <location evidence="1">Membrane</location>
    </subcellularLocation>
</comment>
<dbReference type="InterPro" id="IPR001129">
    <property type="entry name" value="Membr-assoc_MAPEG"/>
</dbReference>
<organism evidence="6 7">
    <name type="scientific">Alteromonas salexigens</name>
    <dbReference type="NCBI Taxonomy" id="2982530"/>
    <lineage>
        <taxon>Bacteria</taxon>
        <taxon>Pseudomonadati</taxon>
        <taxon>Pseudomonadota</taxon>
        <taxon>Gammaproteobacteria</taxon>
        <taxon>Alteromonadales</taxon>
        <taxon>Alteromonadaceae</taxon>
        <taxon>Alteromonas/Salinimonas group</taxon>
        <taxon>Alteromonas</taxon>
    </lineage>
</organism>
<name>A0ABT2VN79_9ALTE</name>
<evidence type="ECO:0000256" key="1">
    <source>
        <dbReference type="ARBA" id="ARBA00004370"/>
    </source>
</evidence>
<sequence>MFRSHRTFQNSLENLAVLVFPAFLAMFVSVSPTILAYTVWVFALARIGHMVLYYCLATELNPSPRSYFYMIALLATLWLYGMLAWQLLSSGA</sequence>
<dbReference type="Gene3D" id="1.20.120.550">
    <property type="entry name" value="Membrane associated eicosanoid/glutathione metabolism-like domain"/>
    <property type="match status" value="1"/>
</dbReference>
<gene>
    <name evidence="6" type="ORF">OCL06_03655</name>
</gene>
<reference evidence="7" key="1">
    <citation type="submission" date="2023-07" db="EMBL/GenBank/DDBJ databases">
        <title>Study on multiphase classification of strain Alteromonas salexigens isolated from the Yellow Sea.</title>
        <authorList>
            <person name="Sun L."/>
        </authorList>
    </citation>
    <scope>NUCLEOTIDE SEQUENCE [LARGE SCALE GENOMIC DNA]</scope>
    <source>
        <strain evidence="7">ASW11-19</strain>
    </source>
</reference>
<dbReference type="Proteomes" id="UP001209257">
    <property type="component" value="Unassembled WGS sequence"/>
</dbReference>
<dbReference type="Pfam" id="PF01124">
    <property type="entry name" value="MAPEG"/>
    <property type="match status" value="1"/>
</dbReference>